<protein>
    <submittedName>
        <fullName evidence="1">Uncharacterized protein</fullName>
    </submittedName>
</protein>
<reference evidence="1 2" key="1">
    <citation type="submission" date="2016-09" db="EMBL/GenBank/DDBJ databases">
        <title>Streptomyces platensis DSM40041, a candidate organism with high potential of specific P450 cytochromes.</title>
        <authorList>
            <person name="Grumaz C."/>
            <person name="Vainshtein Y."/>
            <person name="Kirstahler P."/>
            <person name="Sohn K."/>
        </authorList>
    </citation>
    <scope>NUCLEOTIDE SEQUENCE [LARGE SCALE GENOMIC DNA]</scope>
    <source>
        <strain evidence="1 2">DSM 40041</strain>
    </source>
</reference>
<dbReference type="Proteomes" id="UP000194225">
    <property type="component" value="Unassembled WGS sequence"/>
</dbReference>
<comment type="caution">
    <text evidence="1">The sequence shown here is derived from an EMBL/GenBank/DDBJ whole genome shotgun (WGS) entry which is preliminary data.</text>
</comment>
<organism evidence="1 2">
    <name type="scientific">Streptomyces platensis</name>
    <dbReference type="NCBI Taxonomy" id="58346"/>
    <lineage>
        <taxon>Bacteria</taxon>
        <taxon>Bacillati</taxon>
        <taxon>Actinomycetota</taxon>
        <taxon>Actinomycetes</taxon>
        <taxon>Kitasatosporales</taxon>
        <taxon>Streptomycetaceae</taxon>
        <taxon>Streptomyces</taxon>
    </lineage>
</organism>
<sequence length="35" mass="3506">MRVLPEPSFPAIEPDESSTITIPVPSAAGALAAVA</sequence>
<evidence type="ECO:0000313" key="2">
    <source>
        <dbReference type="Proteomes" id="UP000194225"/>
    </source>
</evidence>
<gene>
    <name evidence="1" type="ORF">BG653_01770</name>
</gene>
<accession>A0ABX3Y0S7</accession>
<name>A0ABX3Y0S7_STRPT</name>
<evidence type="ECO:0000313" key="1">
    <source>
        <dbReference type="EMBL" id="OSY46711.1"/>
    </source>
</evidence>
<keyword evidence="2" id="KW-1185">Reference proteome</keyword>
<proteinExistence type="predicted"/>
<dbReference type="EMBL" id="MIGA01000008">
    <property type="protein sequence ID" value="OSY46711.1"/>
    <property type="molecule type" value="Genomic_DNA"/>
</dbReference>